<dbReference type="InterPro" id="IPR000742">
    <property type="entry name" value="EGF"/>
</dbReference>
<dbReference type="CDD" id="cd00054">
    <property type="entry name" value="EGF_CA"/>
    <property type="match status" value="1"/>
</dbReference>
<dbReference type="KEGG" id="epa:110244281"/>
<proteinExistence type="inferred from homology"/>
<dbReference type="Gene3D" id="2.10.25.10">
    <property type="entry name" value="Laminin"/>
    <property type="match status" value="1"/>
</dbReference>
<feature type="domain" description="EGF-like" evidence="4">
    <location>
        <begin position="11"/>
        <end position="47"/>
    </location>
</feature>
<dbReference type="PROSITE" id="PS00022">
    <property type="entry name" value="EGF_1"/>
    <property type="match status" value="1"/>
</dbReference>
<dbReference type="SUPFAM" id="SSF49785">
    <property type="entry name" value="Galactose-binding domain-like"/>
    <property type="match status" value="1"/>
</dbReference>
<reference evidence="5" key="1">
    <citation type="submission" date="2022-11" db="UniProtKB">
        <authorList>
            <consortium name="EnsemblMetazoa"/>
        </authorList>
    </citation>
    <scope>IDENTIFICATION</scope>
</reference>
<dbReference type="FunFam" id="2.60.120.260:FF:000016">
    <property type="entry name" value="Contactin-associated protein-like 4 isoform 1"/>
    <property type="match status" value="1"/>
</dbReference>
<evidence type="ECO:0008006" key="7">
    <source>
        <dbReference type="Google" id="ProtNLM"/>
    </source>
</evidence>
<dbReference type="RefSeq" id="XP_028516413.1">
    <property type="nucleotide sequence ID" value="XM_028660612.1"/>
</dbReference>
<dbReference type="SMART" id="SM00231">
    <property type="entry name" value="FA58C"/>
    <property type="match status" value="1"/>
</dbReference>
<dbReference type="PROSITE" id="PS50022">
    <property type="entry name" value="FA58C_3"/>
    <property type="match status" value="1"/>
</dbReference>
<accession>A0A913YMZ7</accession>
<evidence type="ECO:0000313" key="5">
    <source>
        <dbReference type="EnsemblMetazoa" id="XP_028516413.1"/>
    </source>
</evidence>
<dbReference type="PANTHER" id="PTHR24543">
    <property type="entry name" value="MULTICOPPER OXIDASE-RELATED"/>
    <property type="match status" value="1"/>
</dbReference>
<comment type="caution">
    <text evidence="2">Lacks conserved residue(s) required for the propagation of feature annotation.</text>
</comment>
<evidence type="ECO:0000259" key="4">
    <source>
        <dbReference type="PROSITE" id="PS50026"/>
    </source>
</evidence>
<dbReference type="Gene3D" id="2.60.120.260">
    <property type="entry name" value="Galactose-binding domain-like"/>
    <property type="match status" value="1"/>
</dbReference>
<evidence type="ECO:0000313" key="6">
    <source>
        <dbReference type="Proteomes" id="UP000887567"/>
    </source>
</evidence>
<organism evidence="5 6">
    <name type="scientific">Exaiptasia diaphana</name>
    <name type="common">Tropical sea anemone</name>
    <name type="synonym">Aiptasia pulchella</name>
    <dbReference type="NCBI Taxonomy" id="2652724"/>
    <lineage>
        <taxon>Eukaryota</taxon>
        <taxon>Metazoa</taxon>
        <taxon>Cnidaria</taxon>
        <taxon>Anthozoa</taxon>
        <taxon>Hexacorallia</taxon>
        <taxon>Actiniaria</taxon>
        <taxon>Aiptasiidae</taxon>
        <taxon>Exaiptasia</taxon>
    </lineage>
</organism>
<feature type="disulfide bond" evidence="2">
    <location>
        <begin position="37"/>
        <end position="46"/>
    </location>
</feature>
<keyword evidence="2" id="KW-0245">EGF-like domain</keyword>
<dbReference type="SUPFAM" id="SSF57196">
    <property type="entry name" value="EGF/Laminin"/>
    <property type="match status" value="1"/>
</dbReference>
<feature type="domain" description="F5/8 type C" evidence="3">
    <location>
        <begin position="50"/>
        <end position="195"/>
    </location>
</feature>
<dbReference type="OMA" id="ACETDCA"/>
<dbReference type="InterPro" id="IPR008979">
    <property type="entry name" value="Galactose-bd-like_sf"/>
</dbReference>
<dbReference type="OrthoDB" id="5980646at2759"/>
<comment type="similarity">
    <text evidence="1">Belongs to the EGF domain peptide family.</text>
</comment>
<protein>
    <recommendedName>
        <fullName evidence="7">Lactadherin-like</fullName>
    </recommendedName>
</protein>
<dbReference type="Pfam" id="PF00754">
    <property type="entry name" value="F5_F8_type_C"/>
    <property type="match status" value="1"/>
</dbReference>
<evidence type="ECO:0000259" key="3">
    <source>
        <dbReference type="PROSITE" id="PS50022"/>
    </source>
</evidence>
<dbReference type="GeneID" id="110244281"/>
<dbReference type="CDD" id="cd00057">
    <property type="entry name" value="FA58C"/>
    <property type="match status" value="1"/>
</dbReference>
<dbReference type="Proteomes" id="UP000887567">
    <property type="component" value="Unplaced"/>
</dbReference>
<evidence type="ECO:0000256" key="2">
    <source>
        <dbReference type="PROSITE-ProRule" id="PRU00076"/>
    </source>
</evidence>
<dbReference type="PANTHER" id="PTHR24543:SF335">
    <property type="entry name" value="EGF-LIKE REPEAT AND DISCOIDIN I-LIKE DOMAIN-CONTAINING PROTEIN 3"/>
    <property type="match status" value="1"/>
</dbReference>
<dbReference type="PROSITE" id="PS50026">
    <property type="entry name" value="EGF_3"/>
    <property type="match status" value="1"/>
</dbReference>
<dbReference type="EnsemblMetazoa" id="XM_028660612.1">
    <property type="protein sequence ID" value="XP_028516413.1"/>
    <property type="gene ID" value="LOC110244281"/>
</dbReference>
<evidence type="ECO:0000256" key="1">
    <source>
        <dbReference type="ARBA" id="ARBA00006373"/>
    </source>
</evidence>
<name>A0A913YMZ7_EXADI</name>
<keyword evidence="2" id="KW-1015">Disulfide bond</keyword>
<dbReference type="PROSITE" id="PS01285">
    <property type="entry name" value="FA58C_1"/>
    <property type="match status" value="1"/>
</dbReference>
<dbReference type="AlphaFoldDB" id="A0A913YMZ7"/>
<sequence>MAYCNKTTLEYFTVCDLSPCQNGGSCNEQGGVHTCNCTYYFYGANCEKGCNVTPPVGMENGAISNSSITASTEYSSNFAAWSGRLRHLWSSWSPSTGRAGEWLQVDLGKTINVTGVATQGHPDASYWVTVYRLTYKRSASSSFKNYKKGVFFIGNTDRSTVVKHDLSPLISARYVRLIVIDYKTWPALRIEIYGPCL</sequence>
<keyword evidence="6" id="KW-1185">Reference proteome</keyword>
<dbReference type="InterPro" id="IPR000421">
    <property type="entry name" value="FA58C"/>
</dbReference>